<sequence length="88" mass="9699">MVPNQSSCNDEAGHRGPVCNRSSIPSVSNNCMLPPYVSRQLLTAHLQVYSEDRSAALIDVEVANLSCCCDSMRWHRCSFCVCSYSLPS</sequence>
<evidence type="ECO:0000256" key="1">
    <source>
        <dbReference type="SAM" id="MobiDB-lite"/>
    </source>
</evidence>
<protein>
    <submittedName>
        <fullName evidence="2">Uncharacterized protein</fullName>
    </submittedName>
</protein>
<evidence type="ECO:0000313" key="3">
    <source>
        <dbReference type="Proteomes" id="UP000006727"/>
    </source>
</evidence>
<feature type="region of interest" description="Disordered" evidence="1">
    <location>
        <begin position="1"/>
        <end position="24"/>
    </location>
</feature>
<accession>A0A7I4AYN9</accession>
<proteinExistence type="predicted"/>
<evidence type="ECO:0000313" key="2">
    <source>
        <dbReference type="EnsemblPlants" id="Pp3c15_330V3.2"/>
    </source>
</evidence>
<reference evidence="2 3" key="2">
    <citation type="journal article" date="2018" name="Plant J.">
        <title>The Physcomitrella patens chromosome-scale assembly reveals moss genome structure and evolution.</title>
        <authorList>
            <person name="Lang D."/>
            <person name="Ullrich K.K."/>
            <person name="Murat F."/>
            <person name="Fuchs J."/>
            <person name="Jenkins J."/>
            <person name="Haas F.B."/>
            <person name="Piednoel M."/>
            <person name="Gundlach H."/>
            <person name="Van Bel M."/>
            <person name="Meyberg R."/>
            <person name="Vives C."/>
            <person name="Morata J."/>
            <person name="Symeonidi A."/>
            <person name="Hiss M."/>
            <person name="Muchero W."/>
            <person name="Kamisugi Y."/>
            <person name="Saleh O."/>
            <person name="Blanc G."/>
            <person name="Decker E.L."/>
            <person name="van Gessel N."/>
            <person name="Grimwood J."/>
            <person name="Hayes R.D."/>
            <person name="Graham S.W."/>
            <person name="Gunter L.E."/>
            <person name="McDaniel S.F."/>
            <person name="Hoernstein S.N.W."/>
            <person name="Larsson A."/>
            <person name="Li F.W."/>
            <person name="Perroud P.F."/>
            <person name="Phillips J."/>
            <person name="Ranjan P."/>
            <person name="Rokshar D.S."/>
            <person name="Rothfels C.J."/>
            <person name="Schneider L."/>
            <person name="Shu S."/>
            <person name="Stevenson D.W."/>
            <person name="Thummler F."/>
            <person name="Tillich M."/>
            <person name="Villarreal Aguilar J.C."/>
            <person name="Widiez T."/>
            <person name="Wong G.K."/>
            <person name="Wymore A."/>
            <person name="Zhang Y."/>
            <person name="Zimmer A.D."/>
            <person name="Quatrano R.S."/>
            <person name="Mayer K.F.X."/>
            <person name="Goodstein D."/>
            <person name="Casacuberta J.M."/>
            <person name="Vandepoele K."/>
            <person name="Reski R."/>
            <person name="Cuming A.C."/>
            <person name="Tuskan G.A."/>
            <person name="Maumus F."/>
            <person name="Salse J."/>
            <person name="Schmutz J."/>
            <person name="Rensing S.A."/>
        </authorList>
    </citation>
    <scope>NUCLEOTIDE SEQUENCE [LARGE SCALE GENOMIC DNA]</scope>
    <source>
        <strain evidence="2 3">cv. Gransden 2004</strain>
    </source>
</reference>
<dbReference type="EnsemblPlants" id="Pp3c15_330V3.2">
    <property type="protein sequence ID" value="Pp3c15_330V3.2"/>
    <property type="gene ID" value="Pp3c15_330"/>
</dbReference>
<dbReference type="Proteomes" id="UP000006727">
    <property type="component" value="Chromosome 15"/>
</dbReference>
<dbReference type="AlphaFoldDB" id="A0A7I4AYN9"/>
<reference evidence="2 3" key="1">
    <citation type="journal article" date="2008" name="Science">
        <title>The Physcomitrella genome reveals evolutionary insights into the conquest of land by plants.</title>
        <authorList>
            <person name="Rensing S."/>
            <person name="Lang D."/>
            <person name="Zimmer A."/>
            <person name="Terry A."/>
            <person name="Salamov A."/>
            <person name="Shapiro H."/>
            <person name="Nishiyama T."/>
            <person name="Perroud P.-F."/>
            <person name="Lindquist E."/>
            <person name="Kamisugi Y."/>
            <person name="Tanahashi T."/>
            <person name="Sakakibara K."/>
            <person name="Fujita T."/>
            <person name="Oishi K."/>
            <person name="Shin-I T."/>
            <person name="Kuroki Y."/>
            <person name="Toyoda A."/>
            <person name="Suzuki Y."/>
            <person name="Hashimoto A."/>
            <person name="Yamaguchi K."/>
            <person name="Sugano A."/>
            <person name="Kohara Y."/>
            <person name="Fujiyama A."/>
            <person name="Anterola A."/>
            <person name="Aoki S."/>
            <person name="Ashton N."/>
            <person name="Barbazuk W.B."/>
            <person name="Barker E."/>
            <person name="Bennetzen J."/>
            <person name="Bezanilla M."/>
            <person name="Blankenship R."/>
            <person name="Cho S.H."/>
            <person name="Dutcher S."/>
            <person name="Estelle M."/>
            <person name="Fawcett J.A."/>
            <person name="Gundlach H."/>
            <person name="Hanada K."/>
            <person name="Heyl A."/>
            <person name="Hicks K.A."/>
            <person name="Hugh J."/>
            <person name="Lohr M."/>
            <person name="Mayer K."/>
            <person name="Melkozernov A."/>
            <person name="Murata T."/>
            <person name="Nelson D."/>
            <person name="Pils B."/>
            <person name="Prigge M."/>
            <person name="Reiss B."/>
            <person name="Renner T."/>
            <person name="Rombauts S."/>
            <person name="Rushton P."/>
            <person name="Sanderfoot A."/>
            <person name="Schween G."/>
            <person name="Shiu S.-H."/>
            <person name="Stueber K."/>
            <person name="Theodoulou F.L."/>
            <person name="Tu H."/>
            <person name="Van de Peer Y."/>
            <person name="Verrier P.J."/>
            <person name="Waters E."/>
            <person name="Wood A."/>
            <person name="Yang L."/>
            <person name="Cove D."/>
            <person name="Cuming A."/>
            <person name="Hasebe M."/>
            <person name="Lucas S."/>
            <person name="Mishler D.B."/>
            <person name="Reski R."/>
            <person name="Grigoriev I."/>
            <person name="Quatrano R.S."/>
            <person name="Boore J.L."/>
        </authorList>
    </citation>
    <scope>NUCLEOTIDE SEQUENCE [LARGE SCALE GENOMIC DNA]</scope>
    <source>
        <strain evidence="2 3">cv. Gransden 2004</strain>
    </source>
</reference>
<dbReference type="EMBL" id="ABEU02000015">
    <property type="status" value="NOT_ANNOTATED_CDS"/>
    <property type="molecule type" value="Genomic_DNA"/>
</dbReference>
<dbReference type="Gramene" id="Pp3c15_330V3.2">
    <property type="protein sequence ID" value="Pp3c15_330V3.2"/>
    <property type="gene ID" value="Pp3c15_330"/>
</dbReference>
<name>A0A7I4AYN9_PHYPA</name>
<keyword evidence="3" id="KW-1185">Reference proteome</keyword>
<reference evidence="2" key="3">
    <citation type="submission" date="2020-12" db="UniProtKB">
        <authorList>
            <consortium name="EnsemblPlants"/>
        </authorList>
    </citation>
    <scope>IDENTIFICATION</scope>
</reference>
<organism evidence="2 3">
    <name type="scientific">Physcomitrium patens</name>
    <name type="common">Spreading-leaved earth moss</name>
    <name type="synonym">Physcomitrella patens</name>
    <dbReference type="NCBI Taxonomy" id="3218"/>
    <lineage>
        <taxon>Eukaryota</taxon>
        <taxon>Viridiplantae</taxon>
        <taxon>Streptophyta</taxon>
        <taxon>Embryophyta</taxon>
        <taxon>Bryophyta</taxon>
        <taxon>Bryophytina</taxon>
        <taxon>Bryopsida</taxon>
        <taxon>Funariidae</taxon>
        <taxon>Funariales</taxon>
        <taxon>Funariaceae</taxon>
        <taxon>Physcomitrium</taxon>
    </lineage>
</organism>